<comment type="function">
    <text evidence="4">Component of the A-type ATP synthase that produces ATP from ADP in the presence of a proton gradient across the membrane.</text>
</comment>
<comment type="similarity">
    <text evidence="1 4">Belongs to the V-ATPase D subunit family.</text>
</comment>
<dbReference type="EMBL" id="AP018553">
    <property type="protein sequence ID" value="BBD71784.1"/>
    <property type="molecule type" value="Genomic_DNA"/>
</dbReference>
<dbReference type="InterPro" id="IPR002699">
    <property type="entry name" value="V_ATPase_D"/>
</dbReference>
<keyword evidence="4" id="KW-1003">Cell membrane</keyword>
<dbReference type="Proteomes" id="UP000276741">
    <property type="component" value="Chromosome"/>
</dbReference>
<dbReference type="PANTHER" id="PTHR11671">
    <property type="entry name" value="V-TYPE ATP SYNTHASE SUBUNIT D"/>
    <property type="match status" value="1"/>
</dbReference>
<dbReference type="GO" id="GO:0005524">
    <property type="term" value="F:ATP binding"/>
    <property type="evidence" value="ECO:0007669"/>
    <property type="project" value="UniProtKB-UniRule"/>
</dbReference>
<keyword evidence="2 4" id="KW-0813">Transport</keyword>
<dbReference type="Proteomes" id="UP000616143">
    <property type="component" value="Unassembled WGS sequence"/>
</dbReference>
<dbReference type="GO" id="GO:0046961">
    <property type="term" value="F:proton-transporting ATPase activity, rotational mechanism"/>
    <property type="evidence" value="ECO:0007669"/>
    <property type="project" value="InterPro"/>
</dbReference>
<organism evidence="5 7">
    <name type="scientific">Sulfodiicoccus acidiphilus</name>
    <dbReference type="NCBI Taxonomy" id="1670455"/>
    <lineage>
        <taxon>Archaea</taxon>
        <taxon>Thermoproteota</taxon>
        <taxon>Thermoprotei</taxon>
        <taxon>Sulfolobales</taxon>
        <taxon>Sulfolobaceae</taxon>
        <taxon>Sulfodiicoccus</taxon>
    </lineage>
</organism>
<dbReference type="GO" id="GO:0046933">
    <property type="term" value="F:proton-transporting ATP synthase activity, rotational mechanism"/>
    <property type="evidence" value="ECO:0007669"/>
    <property type="project" value="UniProtKB-UniRule"/>
</dbReference>
<evidence type="ECO:0000256" key="2">
    <source>
        <dbReference type="ARBA" id="ARBA00022448"/>
    </source>
</evidence>
<evidence type="ECO:0000256" key="1">
    <source>
        <dbReference type="ARBA" id="ARBA00005850"/>
    </source>
</evidence>
<keyword evidence="5" id="KW-0378">Hydrolase</keyword>
<evidence type="ECO:0000313" key="5">
    <source>
        <dbReference type="EMBL" id="BBD71784.1"/>
    </source>
</evidence>
<dbReference type="AlphaFoldDB" id="A0A348B0T2"/>
<dbReference type="NCBIfam" id="NF001544">
    <property type="entry name" value="PRK00373.1-3"/>
    <property type="match status" value="1"/>
</dbReference>
<dbReference type="Pfam" id="PF01813">
    <property type="entry name" value="ATP-synt_D"/>
    <property type="match status" value="1"/>
</dbReference>
<dbReference type="OrthoDB" id="117390at2157"/>
<keyword evidence="4" id="KW-0472">Membrane</keyword>
<proteinExistence type="inferred from homology"/>
<keyword evidence="3 4" id="KW-0406">Ion transport</keyword>
<name>A0A348B0T2_9CREN</name>
<dbReference type="GO" id="GO:0042777">
    <property type="term" value="P:proton motive force-driven plasma membrane ATP synthesis"/>
    <property type="evidence" value="ECO:0007669"/>
    <property type="project" value="UniProtKB-UniRule"/>
</dbReference>
<dbReference type="HAMAP" id="MF_00271">
    <property type="entry name" value="ATP_synth_D_arch"/>
    <property type="match status" value="1"/>
</dbReference>
<reference evidence="6" key="4">
    <citation type="submission" date="2020-09" db="EMBL/GenBank/DDBJ databases">
        <authorList>
            <person name="Sun Q."/>
            <person name="Ohkuma M."/>
        </authorList>
    </citation>
    <scope>NUCLEOTIDE SEQUENCE</scope>
    <source>
        <strain evidence="6">JCM 31740</strain>
    </source>
</reference>
<sequence>MSSKKVLPTKLNLITLRRQSKLIKTIRRILENKREVLLLYLRTYAAEYESVYGEVVKALKVSYDGILNASVDEGLDSIQQITSSTPRTLEVGLVTKSIFGVKIPIVKLNESSIPQRTFSGIETSPYLVESYDQMKDGLKMLIRLVELESTIRSLSMELRRTQRLINAVDNSIMPFYDSSIKYVKTVLEDRMREEFIRLKVMRRMLQRRR</sequence>
<evidence type="ECO:0000313" key="6">
    <source>
        <dbReference type="EMBL" id="GGT99174.1"/>
    </source>
</evidence>
<comment type="subcellular location">
    <subcellularLocation>
        <location evidence="4">Cell membrane</location>
        <topology evidence="4">Peripheral membrane protein</topology>
    </subcellularLocation>
</comment>
<dbReference type="NCBIfam" id="TIGR00309">
    <property type="entry name" value="V_ATPase_subD"/>
    <property type="match status" value="1"/>
</dbReference>
<dbReference type="EMBL" id="BMQS01000014">
    <property type="protein sequence ID" value="GGT99174.1"/>
    <property type="molecule type" value="Genomic_DNA"/>
</dbReference>
<dbReference type="GO" id="GO:0005886">
    <property type="term" value="C:plasma membrane"/>
    <property type="evidence" value="ECO:0007669"/>
    <property type="project" value="UniProtKB-SubCell"/>
</dbReference>
<evidence type="ECO:0000256" key="4">
    <source>
        <dbReference type="HAMAP-Rule" id="MF_00271"/>
    </source>
</evidence>
<keyword evidence="4" id="KW-0066">ATP synthesis</keyword>
<reference evidence="7" key="2">
    <citation type="submission" date="2018-04" db="EMBL/GenBank/DDBJ databases">
        <title>Complete genome sequence of Sulfodiicoccus acidiphilus strain HS-1.</title>
        <authorList>
            <person name="Sakai H.D."/>
            <person name="Kurosawa N."/>
        </authorList>
    </citation>
    <scope>NUCLEOTIDE SEQUENCE [LARGE SCALE GENOMIC DNA]</scope>
    <source>
        <strain evidence="7">HS-1</strain>
    </source>
</reference>
<protein>
    <recommendedName>
        <fullName evidence="4">A-type ATP synthase subunit D</fullName>
    </recommendedName>
</protein>
<dbReference type="Gene3D" id="1.10.287.3240">
    <property type="match status" value="1"/>
</dbReference>
<dbReference type="GO" id="GO:0016787">
    <property type="term" value="F:hydrolase activity"/>
    <property type="evidence" value="ECO:0007669"/>
    <property type="project" value="UniProtKB-KW"/>
</dbReference>
<keyword evidence="4" id="KW-0375">Hydrogen ion transport</keyword>
<dbReference type="GeneID" id="38665663"/>
<gene>
    <name evidence="4" type="primary">atpD</name>
    <name evidence="6" type="ORF">GCM10007116_15660</name>
    <name evidence="5" type="ORF">HS1genome_0173</name>
</gene>
<accession>A0A348B0T2</accession>
<evidence type="ECO:0000313" key="7">
    <source>
        <dbReference type="Proteomes" id="UP000276741"/>
    </source>
</evidence>
<comment type="subunit">
    <text evidence="4">Has multiple subunits with at least A(3), B(3), C, D, E, F, H, I and proteolipid K(x).</text>
</comment>
<dbReference type="RefSeq" id="WP_126449106.1">
    <property type="nucleotide sequence ID" value="NZ_AP018553.1"/>
</dbReference>
<reference evidence="6" key="1">
    <citation type="journal article" date="2014" name="Int. J. Syst. Evol. Microbiol.">
        <title>Complete genome sequence of Corynebacterium casei LMG S-19264T (=DSM 44701T), isolated from a smear-ripened cheese.</title>
        <authorList>
            <consortium name="US DOE Joint Genome Institute (JGI-PGF)"/>
            <person name="Walter F."/>
            <person name="Albersmeier A."/>
            <person name="Kalinowski J."/>
            <person name="Ruckert C."/>
        </authorList>
    </citation>
    <scope>NUCLEOTIDE SEQUENCE</scope>
    <source>
        <strain evidence="6">JCM 31740</strain>
    </source>
</reference>
<dbReference type="KEGG" id="sacd:HS1genome_0173"/>
<reference evidence="5" key="3">
    <citation type="journal article" date="2019" name="BMC Res. Notes">
        <title>Complete genome sequence of the Sulfodiicoccus acidiphilus strain HS-1T, the first crenarchaeon that lacks polB3, isolated from an acidic hot spring in Ohwaku-dani, Hakone, Japan.</title>
        <authorList>
            <person name="Sakai H.D."/>
            <person name="Kurosawa N."/>
        </authorList>
    </citation>
    <scope>NUCLEOTIDE SEQUENCE</scope>
    <source>
        <strain evidence="5">HS-1</strain>
    </source>
</reference>
<keyword evidence="7" id="KW-1185">Reference proteome</keyword>
<evidence type="ECO:0000256" key="3">
    <source>
        <dbReference type="ARBA" id="ARBA00023065"/>
    </source>
</evidence>